<dbReference type="Pfam" id="PF00010">
    <property type="entry name" value="HLH"/>
    <property type="match status" value="1"/>
</dbReference>
<dbReference type="PANTHER" id="PTHR11969:SF54">
    <property type="entry name" value="MAD-LIKE PROTEIN 1"/>
    <property type="match status" value="1"/>
</dbReference>
<feature type="domain" description="BHLH" evidence="6">
    <location>
        <begin position="125"/>
        <end position="176"/>
    </location>
</feature>
<dbReference type="GO" id="GO:0005634">
    <property type="term" value="C:nucleus"/>
    <property type="evidence" value="ECO:0007669"/>
    <property type="project" value="UniProtKB-SubCell"/>
</dbReference>
<keyword evidence="8" id="KW-1185">Reference proteome</keyword>
<dbReference type="AlphaFoldDB" id="A0AAV6JMZ5"/>
<dbReference type="InterPro" id="IPR036638">
    <property type="entry name" value="HLH_DNA-bd_sf"/>
</dbReference>
<comment type="subcellular location">
    <subcellularLocation>
        <location evidence="1">Nucleus</location>
    </subcellularLocation>
</comment>
<dbReference type="GO" id="GO:0000978">
    <property type="term" value="F:RNA polymerase II cis-regulatory region sequence-specific DNA binding"/>
    <property type="evidence" value="ECO:0007669"/>
    <property type="project" value="TreeGrafter"/>
</dbReference>
<keyword evidence="5" id="KW-0539">Nucleus</keyword>
<keyword evidence="4" id="KW-0804">Transcription</keyword>
<dbReference type="EMBL" id="JACTNZ010000007">
    <property type="protein sequence ID" value="KAG5541363.1"/>
    <property type="molecule type" value="Genomic_DNA"/>
</dbReference>
<dbReference type="PROSITE" id="PS50888">
    <property type="entry name" value="BHLH"/>
    <property type="match status" value="1"/>
</dbReference>
<dbReference type="InterPro" id="IPR054502">
    <property type="entry name" value="bHLH-TF_ACT-like_plant"/>
</dbReference>
<comment type="caution">
    <text evidence="7">The sequence shown here is derived from an EMBL/GenBank/DDBJ whole genome shotgun (WGS) entry which is preliminary data.</text>
</comment>
<evidence type="ECO:0000256" key="3">
    <source>
        <dbReference type="ARBA" id="ARBA00023125"/>
    </source>
</evidence>
<evidence type="ECO:0000256" key="1">
    <source>
        <dbReference type="ARBA" id="ARBA00004123"/>
    </source>
</evidence>
<keyword evidence="3" id="KW-0238">DNA-binding</keyword>
<dbReference type="Gene3D" id="4.10.280.10">
    <property type="entry name" value="Helix-loop-helix DNA-binding domain"/>
    <property type="match status" value="1"/>
</dbReference>
<evidence type="ECO:0000259" key="6">
    <source>
        <dbReference type="PROSITE" id="PS50888"/>
    </source>
</evidence>
<evidence type="ECO:0000256" key="2">
    <source>
        <dbReference type="ARBA" id="ARBA00023015"/>
    </source>
</evidence>
<sequence length="320" mass="36191">MELEAILSQKDHFGYTSKDHYDLLEGNWGSEFGLPEQEEYGSFEFHVGQTENSNHTSWDSPPPTSSMWPYSYLDQWGANNPNSSSEVPDTTSIYPREEFQQLDPISTRPRPRRSRSKKNIEEIESQRMTHIAVERNRRKQMNEYLSALRGLMPDSYVQRGDQASIVGGAINYVKELEHKLNFLGGEKRTNQKFEAGTSSSLPFDEFFAFPQYSTSTTTTSCESSGDMISANADIEVTVVESHANLKIRTRKRPKQLMKMVSGLQILRLSVLHLNVSTFDQTVLYSLSVKVEDDCSLTSVDEIAAAVNQMLGRIQPEAALL</sequence>
<evidence type="ECO:0000313" key="8">
    <source>
        <dbReference type="Proteomes" id="UP000823749"/>
    </source>
</evidence>
<dbReference type="Pfam" id="PF22754">
    <property type="entry name" value="bHLH-TF_ACT-like_plant"/>
    <property type="match status" value="1"/>
</dbReference>
<proteinExistence type="predicted"/>
<dbReference type="GO" id="GO:0000981">
    <property type="term" value="F:DNA-binding transcription factor activity, RNA polymerase II-specific"/>
    <property type="evidence" value="ECO:0007669"/>
    <property type="project" value="TreeGrafter"/>
</dbReference>
<evidence type="ECO:0000256" key="4">
    <source>
        <dbReference type="ARBA" id="ARBA00023163"/>
    </source>
</evidence>
<organism evidence="7 8">
    <name type="scientific">Rhododendron griersonianum</name>
    <dbReference type="NCBI Taxonomy" id="479676"/>
    <lineage>
        <taxon>Eukaryota</taxon>
        <taxon>Viridiplantae</taxon>
        <taxon>Streptophyta</taxon>
        <taxon>Embryophyta</taxon>
        <taxon>Tracheophyta</taxon>
        <taxon>Spermatophyta</taxon>
        <taxon>Magnoliopsida</taxon>
        <taxon>eudicotyledons</taxon>
        <taxon>Gunneridae</taxon>
        <taxon>Pentapetalae</taxon>
        <taxon>asterids</taxon>
        <taxon>Ericales</taxon>
        <taxon>Ericaceae</taxon>
        <taxon>Ericoideae</taxon>
        <taxon>Rhodoreae</taxon>
        <taxon>Rhododendron</taxon>
    </lineage>
</organism>
<name>A0AAV6JMZ5_9ERIC</name>
<dbReference type="InterPro" id="IPR011598">
    <property type="entry name" value="bHLH_dom"/>
</dbReference>
<gene>
    <name evidence="7" type="ORF">RHGRI_021258</name>
</gene>
<reference evidence="7" key="1">
    <citation type="submission" date="2020-08" db="EMBL/GenBank/DDBJ databases">
        <title>Plant Genome Project.</title>
        <authorList>
            <person name="Zhang R.-G."/>
        </authorList>
    </citation>
    <scope>NUCLEOTIDE SEQUENCE</scope>
    <source>
        <strain evidence="7">WSP0</strain>
        <tissue evidence="7">Leaf</tissue>
    </source>
</reference>
<dbReference type="GO" id="GO:0046983">
    <property type="term" value="F:protein dimerization activity"/>
    <property type="evidence" value="ECO:0007669"/>
    <property type="project" value="InterPro"/>
</dbReference>
<protein>
    <recommendedName>
        <fullName evidence="6">BHLH domain-containing protein</fullName>
    </recommendedName>
</protein>
<accession>A0AAV6JMZ5</accession>
<dbReference type="SUPFAM" id="SSF47459">
    <property type="entry name" value="HLH, helix-loop-helix DNA-binding domain"/>
    <property type="match status" value="1"/>
</dbReference>
<evidence type="ECO:0000313" key="7">
    <source>
        <dbReference type="EMBL" id="KAG5541363.1"/>
    </source>
</evidence>
<dbReference type="Proteomes" id="UP000823749">
    <property type="component" value="Chromosome 7"/>
</dbReference>
<evidence type="ECO:0000256" key="5">
    <source>
        <dbReference type="ARBA" id="ARBA00023242"/>
    </source>
</evidence>
<dbReference type="SMART" id="SM00353">
    <property type="entry name" value="HLH"/>
    <property type="match status" value="1"/>
</dbReference>
<dbReference type="PANTHER" id="PTHR11969">
    <property type="entry name" value="MAX DIMERIZATION, MAD"/>
    <property type="match status" value="1"/>
</dbReference>
<keyword evidence="2" id="KW-0805">Transcription regulation</keyword>